<dbReference type="AlphaFoldDB" id="A0A1B8TSR2"/>
<evidence type="ECO:0000313" key="2">
    <source>
        <dbReference type="Proteomes" id="UP000092584"/>
    </source>
</evidence>
<dbReference type="InterPro" id="IPR036641">
    <property type="entry name" value="HPT_dom_sf"/>
</dbReference>
<dbReference type="SUPFAM" id="SSF47226">
    <property type="entry name" value="Histidine-containing phosphotransfer domain, HPT domain"/>
    <property type="match status" value="1"/>
</dbReference>
<protein>
    <recommendedName>
        <fullName evidence="3">Histidine kinase</fullName>
    </recommendedName>
</protein>
<dbReference type="Gene3D" id="1.20.120.160">
    <property type="entry name" value="HPT domain"/>
    <property type="match status" value="1"/>
</dbReference>
<keyword evidence="2" id="KW-1185">Reference proteome</keyword>
<organism evidence="1 2">
    <name type="scientific">Polaribacter vadi</name>
    <dbReference type="NCBI Taxonomy" id="1774273"/>
    <lineage>
        <taxon>Bacteria</taxon>
        <taxon>Pseudomonadati</taxon>
        <taxon>Bacteroidota</taxon>
        <taxon>Flavobacteriia</taxon>
        <taxon>Flavobacteriales</taxon>
        <taxon>Flavobacteriaceae</taxon>
    </lineage>
</organism>
<proteinExistence type="predicted"/>
<dbReference type="STRING" id="1774273.LPB03_11770"/>
<evidence type="ECO:0008006" key="3">
    <source>
        <dbReference type="Google" id="ProtNLM"/>
    </source>
</evidence>
<name>A0A1B8TSR2_9FLAO</name>
<gene>
    <name evidence="1" type="ORF">LPB3_11780</name>
</gene>
<dbReference type="GO" id="GO:0000160">
    <property type="term" value="P:phosphorelay signal transduction system"/>
    <property type="evidence" value="ECO:0007669"/>
    <property type="project" value="InterPro"/>
</dbReference>
<evidence type="ECO:0000313" key="1">
    <source>
        <dbReference type="EMBL" id="OBY62816.1"/>
    </source>
</evidence>
<dbReference type="OrthoDB" id="1441381at2"/>
<dbReference type="Proteomes" id="UP000092584">
    <property type="component" value="Unassembled WGS sequence"/>
</dbReference>
<reference evidence="2" key="1">
    <citation type="submission" date="2016-02" db="EMBL/GenBank/DDBJ databases">
        <authorList>
            <person name="Shin S.-K."/>
            <person name="Yi H."/>
            <person name="Kim E."/>
        </authorList>
    </citation>
    <scope>NUCLEOTIDE SEQUENCE [LARGE SCALE GENOMIC DNA]</scope>
    <source>
        <strain evidence="2">LPB0003</strain>
    </source>
</reference>
<accession>A0A1B8TSR2</accession>
<sequence>MEKPNLSLIKEISGNDIEFENNILDIIKLEFPEEVKLFKTNFKDKKYLEASNNIHKIKHKISLLGLEKGLETASAFEIELKQGNIKLHHSFIEILDKIHVYLSK</sequence>
<dbReference type="EMBL" id="LSFM01000023">
    <property type="protein sequence ID" value="OBY62816.1"/>
    <property type="molecule type" value="Genomic_DNA"/>
</dbReference>
<dbReference type="RefSeq" id="WP_065319797.1">
    <property type="nucleotide sequence ID" value="NZ_CAXBLX010000039.1"/>
</dbReference>
<dbReference type="KEGG" id="pob:LPB03_11770"/>
<comment type="caution">
    <text evidence="1">The sequence shown here is derived from an EMBL/GenBank/DDBJ whole genome shotgun (WGS) entry which is preliminary data.</text>
</comment>